<evidence type="ECO:0000313" key="1">
    <source>
        <dbReference type="EMBL" id="PKE55320.1"/>
    </source>
</evidence>
<gene>
    <name evidence="1" type="ORF">CW682_12310</name>
</gene>
<organism evidence="1 2">
    <name type="scientific">Macrococcoides caseolyticum</name>
    <dbReference type="NCBI Taxonomy" id="69966"/>
    <lineage>
        <taxon>Bacteria</taxon>
        <taxon>Bacillati</taxon>
        <taxon>Bacillota</taxon>
        <taxon>Bacilli</taxon>
        <taxon>Bacillales</taxon>
        <taxon>Staphylococcaceae</taxon>
        <taxon>Macrococcoides</taxon>
    </lineage>
</organism>
<dbReference type="EMBL" id="PIWU01000034">
    <property type="protein sequence ID" value="PKE55320.1"/>
    <property type="molecule type" value="Genomic_DNA"/>
</dbReference>
<protein>
    <submittedName>
        <fullName evidence="1">Uncharacterized protein</fullName>
    </submittedName>
</protein>
<keyword evidence="2" id="KW-1185">Reference proteome</keyword>
<comment type="caution">
    <text evidence="1">The sequence shown here is derived from an EMBL/GenBank/DDBJ whole genome shotgun (WGS) entry which is preliminary data.</text>
</comment>
<reference evidence="1" key="1">
    <citation type="submission" date="2017-12" db="EMBL/GenBank/DDBJ databases">
        <title>Genomics of Macrococcus caseolyticus.</title>
        <authorList>
            <person name="MacFadyen A.C."/>
            <person name="Paterson G.K."/>
        </authorList>
    </citation>
    <scope>NUCLEOTIDE SEQUENCE</scope>
    <source>
        <strain evidence="1">5459_5_49</strain>
    </source>
</reference>
<evidence type="ECO:0000313" key="2">
    <source>
        <dbReference type="Proteomes" id="UP000233606"/>
    </source>
</evidence>
<accession>A0ACC9MP12</accession>
<proteinExistence type="predicted"/>
<name>A0ACC9MP12_9STAP</name>
<dbReference type="Proteomes" id="UP000233606">
    <property type="component" value="Unassembled WGS sequence"/>
</dbReference>
<sequence length="80" mass="9839">MIIYLKELEWMKLFNHYMNKGWQTDKTDKRNGNIYYSLIDDTYRAIDVSGEVYVEEFNNAQEMHTQYDERVHEQVTIFDY</sequence>